<dbReference type="Proteomes" id="UP000813824">
    <property type="component" value="Unassembled WGS sequence"/>
</dbReference>
<reference evidence="2" key="1">
    <citation type="journal article" date="2021" name="New Phytol.">
        <title>Evolutionary innovations through gain and loss of genes in the ectomycorrhizal Boletales.</title>
        <authorList>
            <person name="Wu G."/>
            <person name="Miyauchi S."/>
            <person name="Morin E."/>
            <person name="Kuo A."/>
            <person name="Drula E."/>
            <person name="Varga T."/>
            <person name="Kohler A."/>
            <person name="Feng B."/>
            <person name="Cao Y."/>
            <person name="Lipzen A."/>
            <person name="Daum C."/>
            <person name="Hundley H."/>
            <person name="Pangilinan J."/>
            <person name="Johnson J."/>
            <person name="Barry K."/>
            <person name="LaButti K."/>
            <person name="Ng V."/>
            <person name="Ahrendt S."/>
            <person name="Min B."/>
            <person name="Choi I.G."/>
            <person name="Park H."/>
            <person name="Plett J.M."/>
            <person name="Magnuson J."/>
            <person name="Spatafora J.W."/>
            <person name="Nagy L.G."/>
            <person name="Henrissat B."/>
            <person name="Grigoriev I.V."/>
            <person name="Yang Z.L."/>
            <person name="Xu J."/>
            <person name="Martin F.M."/>
        </authorList>
    </citation>
    <scope>NUCLEOTIDE SEQUENCE</scope>
    <source>
        <strain evidence="2">KKN 215</strain>
    </source>
</reference>
<evidence type="ECO:0000313" key="2">
    <source>
        <dbReference type="EMBL" id="KAH8085415.1"/>
    </source>
</evidence>
<feature type="compositionally biased region" description="Polar residues" evidence="1">
    <location>
        <begin position="96"/>
        <end position="105"/>
    </location>
</feature>
<name>A0A8K0UFH1_9AGAR</name>
<protein>
    <submittedName>
        <fullName evidence="2">Uncharacterized protein</fullName>
    </submittedName>
</protein>
<organism evidence="2 3">
    <name type="scientific">Cristinia sonorae</name>
    <dbReference type="NCBI Taxonomy" id="1940300"/>
    <lineage>
        <taxon>Eukaryota</taxon>
        <taxon>Fungi</taxon>
        <taxon>Dikarya</taxon>
        <taxon>Basidiomycota</taxon>
        <taxon>Agaricomycotina</taxon>
        <taxon>Agaricomycetes</taxon>
        <taxon>Agaricomycetidae</taxon>
        <taxon>Agaricales</taxon>
        <taxon>Pleurotineae</taxon>
        <taxon>Stephanosporaceae</taxon>
        <taxon>Cristinia</taxon>
    </lineage>
</organism>
<sequence length="515" mass="56824">MKHPFASVQYLRNSLSTGTLNWMPGKVEKESDRETEKGKVPPVPPLPHNLHRFNSLSVAVPTYSPASDDSHRETSTLLPQRRRPLPKLPIRIPSPQTDTTSASGSSSIFVNVSTVDADGKPLAVASPGHYVKHTSKVTLLLGGQEEEVADQPMYTCGSAIEGILAVPRPSGLQSIDIKVEGRVRLREMAGNGSFNATLLDDLVYSWDAQQFLPFPSKVSFRYVLPTHYLSTLNGQRERLPPSYSAHVQGIPGAQVSVAYCVTVYMKHTRDMSEWWRSGSRIKIPFHFKTLTRPERNGPFPPALMKSPTIPKTLFKSTLRSRRRSSPDLDIQLFLPSSRTCAIREPIDFFITIYGDDESLGPFISYQPVASSFHPISPVHITSLSGLHAQFKPKPPPPLPPIRVKIQRRTVVDIKLPGNEHSVNTTRVLALGMIHTCTRGAKSVTWSGTITLPPTVQCGGFAASGITVTDTMVLNISQPDAPHTKYMPFSEVIPMRFTTETQDCDAATPLPDSDYD</sequence>
<feature type="region of interest" description="Disordered" evidence="1">
    <location>
        <begin position="61"/>
        <end position="105"/>
    </location>
</feature>
<feature type="region of interest" description="Disordered" evidence="1">
    <location>
        <begin position="22"/>
        <end position="47"/>
    </location>
</feature>
<evidence type="ECO:0000256" key="1">
    <source>
        <dbReference type="SAM" id="MobiDB-lite"/>
    </source>
</evidence>
<accession>A0A8K0UFH1</accession>
<dbReference type="OrthoDB" id="3242181at2759"/>
<feature type="compositionally biased region" description="Basic and acidic residues" evidence="1">
    <location>
        <begin position="26"/>
        <end position="39"/>
    </location>
</feature>
<gene>
    <name evidence="2" type="ORF">BXZ70DRAFT_559721</name>
</gene>
<keyword evidence="3" id="KW-1185">Reference proteome</keyword>
<proteinExistence type="predicted"/>
<comment type="caution">
    <text evidence="2">The sequence shown here is derived from an EMBL/GenBank/DDBJ whole genome shotgun (WGS) entry which is preliminary data.</text>
</comment>
<evidence type="ECO:0000313" key="3">
    <source>
        <dbReference type="Proteomes" id="UP000813824"/>
    </source>
</evidence>
<dbReference type="AlphaFoldDB" id="A0A8K0UFH1"/>
<dbReference type="EMBL" id="JAEVFJ010000044">
    <property type="protein sequence ID" value="KAH8085415.1"/>
    <property type="molecule type" value="Genomic_DNA"/>
</dbReference>